<dbReference type="EMBL" id="JAGMUV010000041">
    <property type="protein sequence ID" value="KAH7111384.1"/>
    <property type="molecule type" value="Genomic_DNA"/>
</dbReference>
<reference evidence="2" key="1">
    <citation type="journal article" date="2021" name="Nat. Commun.">
        <title>Genetic determinants of endophytism in the Arabidopsis root mycobiome.</title>
        <authorList>
            <person name="Mesny F."/>
            <person name="Miyauchi S."/>
            <person name="Thiergart T."/>
            <person name="Pickel B."/>
            <person name="Atanasova L."/>
            <person name="Karlsson M."/>
            <person name="Huettel B."/>
            <person name="Barry K.W."/>
            <person name="Haridas S."/>
            <person name="Chen C."/>
            <person name="Bauer D."/>
            <person name="Andreopoulos W."/>
            <person name="Pangilinan J."/>
            <person name="LaButti K."/>
            <person name="Riley R."/>
            <person name="Lipzen A."/>
            <person name="Clum A."/>
            <person name="Drula E."/>
            <person name="Henrissat B."/>
            <person name="Kohler A."/>
            <person name="Grigoriev I.V."/>
            <person name="Martin F.M."/>
            <person name="Hacquard S."/>
        </authorList>
    </citation>
    <scope>NUCLEOTIDE SEQUENCE</scope>
    <source>
        <strain evidence="2">MPI-CAGE-AT-0147</strain>
    </source>
</reference>
<feature type="non-terminal residue" evidence="2">
    <location>
        <position position="242"/>
    </location>
</feature>
<organism evidence="2 3">
    <name type="scientific">Dactylonectria macrodidyma</name>
    <dbReference type="NCBI Taxonomy" id="307937"/>
    <lineage>
        <taxon>Eukaryota</taxon>
        <taxon>Fungi</taxon>
        <taxon>Dikarya</taxon>
        <taxon>Ascomycota</taxon>
        <taxon>Pezizomycotina</taxon>
        <taxon>Sordariomycetes</taxon>
        <taxon>Hypocreomycetidae</taxon>
        <taxon>Hypocreales</taxon>
        <taxon>Nectriaceae</taxon>
        <taxon>Dactylonectria</taxon>
    </lineage>
</organism>
<gene>
    <name evidence="2" type="ORF">EDB81DRAFT_671435</name>
</gene>
<evidence type="ECO:0000313" key="2">
    <source>
        <dbReference type="EMBL" id="KAH7111384.1"/>
    </source>
</evidence>
<dbReference type="Pfam" id="PF25540">
    <property type="entry name" value="DUF7923"/>
    <property type="match status" value="1"/>
</dbReference>
<sequence length="242" mass="26701">GFSRRQAFFDFVDVGPGKERADHKVQEGIKFFLESCQCKHLVLACGHDTGYAPFLGQFAGNKQVAERITLLEGSPFPPVIRDLGFKRTQFTSVFNSVTQSTVSACSVGPAGGRNVMSTVAETLTDRGNKLGSPMALGQGEPVVPAVSGASMGYRNPRAQSDRLAPILTDQNGRRVDRSLKMNMSVVERIKKGFLCYHFFLRGECVLPTCRRNHAHRPLTDEEFDALWVLARQGQCYKSQKAV</sequence>
<keyword evidence="3" id="KW-1185">Reference proteome</keyword>
<dbReference type="AlphaFoldDB" id="A0A9P9D2E2"/>
<proteinExistence type="predicted"/>
<feature type="domain" description="DUF7923" evidence="1">
    <location>
        <begin position="1"/>
        <end position="94"/>
    </location>
</feature>
<name>A0A9P9D2E2_9HYPO</name>
<dbReference type="OrthoDB" id="2270193at2759"/>
<evidence type="ECO:0000313" key="3">
    <source>
        <dbReference type="Proteomes" id="UP000738349"/>
    </source>
</evidence>
<accession>A0A9P9D2E2</accession>
<dbReference type="Proteomes" id="UP000738349">
    <property type="component" value="Unassembled WGS sequence"/>
</dbReference>
<dbReference type="PANTHER" id="PTHR37543">
    <property type="entry name" value="CCCH ZINC FINGER DNA BINDING PROTEIN (AFU_ORTHOLOGUE AFUA_5G12760)"/>
    <property type="match status" value="1"/>
</dbReference>
<evidence type="ECO:0000259" key="1">
    <source>
        <dbReference type="Pfam" id="PF25540"/>
    </source>
</evidence>
<protein>
    <recommendedName>
        <fullName evidence="1">DUF7923 domain-containing protein</fullName>
    </recommendedName>
</protein>
<dbReference type="PANTHER" id="PTHR37543:SF1">
    <property type="entry name" value="CCCH ZINC FINGER DNA BINDING PROTEIN (AFU_ORTHOLOGUE AFUA_5G12760)"/>
    <property type="match status" value="1"/>
</dbReference>
<comment type="caution">
    <text evidence="2">The sequence shown here is derived from an EMBL/GenBank/DDBJ whole genome shotgun (WGS) entry which is preliminary data.</text>
</comment>
<dbReference type="InterPro" id="IPR057683">
    <property type="entry name" value="DUF7923"/>
</dbReference>